<dbReference type="EMBL" id="FNTI01000001">
    <property type="protein sequence ID" value="SEB93481.1"/>
    <property type="molecule type" value="Genomic_DNA"/>
</dbReference>
<protein>
    <recommendedName>
        <fullName evidence="4">Cysteine rich repeat-containing protein</fullName>
    </recommendedName>
</protein>
<feature type="signal peptide" evidence="1">
    <location>
        <begin position="1"/>
        <end position="21"/>
    </location>
</feature>
<evidence type="ECO:0000256" key="1">
    <source>
        <dbReference type="SAM" id="SignalP"/>
    </source>
</evidence>
<feature type="chain" id="PRO_5030032068" description="Cysteine rich repeat-containing protein" evidence="1">
    <location>
        <begin position="22"/>
        <end position="95"/>
    </location>
</feature>
<evidence type="ECO:0000313" key="2">
    <source>
        <dbReference type="EMBL" id="SEB93481.1"/>
    </source>
</evidence>
<dbReference type="OrthoDB" id="7998990at2"/>
<dbReference type="RefSeq" id="WP_074814594.1">
    <property type="nucleotide sequence ID" value="NZ_FNTI01000001.1"/>
</dbReference>
<organism evidence="2 3">
    <name type="scientific">Bradyrhizobium lablabi</name>
    <dbReference type="NCBI Taxonomy" id="722472"/>
    <lineage>
        <taxon>Bacteria</taxon>
        <taxon>Pseudomonadati</taxon>
        <taxon>Pseudomonadota</taxon>
        <taxon>Alphaproteobacteria</taxon>
        <taxon>Hyphomicrobiales</taxon>
        <taxon>Nitrobacteraceae</taxon>
        <taxon>Bradyrhizobium</taxon>
    </lineage>
</organism>
<keyword evidence="1" id="KW-0732">Signal</keyword>
<accession>A0A1M7KG75</accession>
<dbReference type="AlphaFoldDB" id="A0A1M7KG75"/>
<proteinExistence type="predicted"/>
<evidence type="ECO:0008006" key="4">
    <source>
        <dbReference type="Google" id="ProtNLM"/>
    </source>
</evidence>
<reference evidence="2 3" key="1">
    <citation type="submission" date="2016-10" db="EMBL/GenBank/DDBJ databases">
        <authorList>
            <person name="de Groot N.N."/>
        </authorList>
    </citation>
    <scope>NUCLEOTIDE SEQUENCE [LARGE SCALE GENOMIC DNA]</scope>
    <source>
        <strain evidence="2 3">GAS522</strain>
    </source>
</reference>
<gene>
    <name evidence="2" type="ORF">SAMN05444171_0267</name>
</gene>
<name>A0A1M7KG75_9BRAD</name>
<dbReference type="Proteomes" id="UP000183208">
    <property type="component" value="Unassembled WGS sequence"/>
</dbReference>
<sequence length="95" mass="10362">MFKYTLVVMLAALFGNGTAIAQENRGTAEQRAACAPDAFRLCLSYIPDATNVEACLRQRKSDLSDACRAVFDRAAEAASVRTIGSPRYRGARDEE</sequence>
<evidence type="ECO:0000313" key="3">
    <source>
        <dbReference type="Proteomes" id="UP000183208"/>
    </source>
</evidence>